<sequence length="217" mass="25629">MIFLDHPGLSRINSIFQCLDAPDRYFDTNFELVSYSKSDENLKHDPSEFLTKSVSHDFTTYFKAILNKCFQDYNFSNLDESYFKKVNNFDTVVNTIYYNISFVVTHRFPNFADEFWQTIREVVYIKDVDIYTFDSCGEDDPFNSEVSLNSFNYFFLDKKQQRILFISCVRCTRSDAFDKSDYTSSFQPSIYSDNLNTKPEEDCLSDYDIPETNVFNL</sequence>
<dbReference type="PANTHER" id="PTHR22504:SF0">
    <property type="entry name" value="REPRESSOR OF RNA POLYMERASE III TRANSCRIPTION MAF1 HOMOLOG"/>
    <property type="match status" value="1"/>
</dbReference>
<dbReference type="VEuPathDB" id="PiroplasmaDB:TA08970"/>
<dbReference type="EMBL" id="UIVS01000004">
    <property type="protein sequence ID" value="SVP95316.1"/>
    <property type="molecule type" value="Genomic_DNA"/>
</dbReference>
<dbReference type="GO" id="GO:0005634">
    <property type="term" value="C:nucleus"/>
    <property type="evidence" value="ECO:0007669"/>
    <property type="project" value="TreeGrafter"/>
</dbReference>
<dbReference type="InterPro" id="IPR038564">
    <property type="entry name" value="Maf1_sf"/>
</dbReference>
<dbReference type="Pfam" id="PF09174">
    <property type="entry name" value="Maf1"/>
    <property type="match status" value="1"/>
</dbReference>
<dbReference type="PANTHER" id="PTHR22504">
    <property type="entry name" value="REPRESSOR OF RNA POLYMERASE III TRANSCRIPTION MAF1"/>
    <property type="match status" value="1"/>
</dbReference>
<dbReference type="EMBL" id="UIVT01000004">
    <property type="protein sequence ID" value="SVP94499.1"/>
    <property type="molecule type" value="Genomic_DNA"/>
</dbReference>
<organism evidence="2">
    <name type="scientific">Theileria annulata</name>
    <dbReference type="NCBI Taxonomy" id="5874"/>
    <lineage>
        <taxon>Eukaryota</taxon>
        <taxon>Sar</taxon>
        <taxon>Alveolata</taxon>
        <taxon>Apicomplexa</taxon>
        <taxon>Aconoidasida</taxon>
        <taxon>Piroplasmida</taxon>
        <taxon>Theileriidae</taxon>
        <taxon>Theileria</taxon>
    </lineage>
</organism>
<protein>
    <submittedName>
        <fullName evidence="2">Maf1 regulator, putative</fullName>
    </submittedName>
</protein>
<dbReference type="GO" id="GO:0000994">
    <property type="term" value="F:RNA polymerase III core binding"/>
    <property type="evidence" value="ECO:0007669"/>
    <property type="project" value="TreeGrafter"/>
</dbReference>
<accession>A0A3B0NJ79</accession>
<gene>
    <name evidence="1" type="ORF">TAT_000347800</name>
    <name evidence="2" type="ORF">TAV_000347600</name>
</gene>
<evidence type="ECO:0000313" key="2">
    <source>
        <dbReference type="EMBL" id="SVP95316.1"/>
    </source>
</evidence>
<dbReference type="AlphaFoldDB" id="A0A3B0NJ79"/>
<proteinExistence type="predicted"/>
<dbReference type="InterPro" id="IPR015257">
    <property type="entry name" value="Maf1"/>
</dbReference>
<reference evidence="2" key="1">
    <citation type="submission" date="2018-07" db="EMBL/GenBank/DDBJ databases">
        <authorList>
            <person name="Quirk P.G."/>
            <person name="Krulwich T.A."/>
        </authorList>
    </citation>
    <scope>NUCLEOTIDE SEQUENCE</scope>
    <source>
        <strain evidence="2">Anand</strain>
    </source>
</reference>
<name>A0A3B0NJ79_THEAN</name>
<dbReference type="GO" id="GO:0016480">
    <property type="term" value="P:negative regulation of transcription by RNA polymerase III"/>
    <property type="evidence" value="ECO:0007669"/>
    <property type="project" value="InterPro"/>
</dbReference>
<dbReference type="Gene3D" id="3.40.1000.50">
    <property type="entry name" value="Repressor of RNA polymerase III transcription Maf1"/>
    <property type="match status" value="1"/>
</dbReference>
<evidence type="ECO:0000313" key="1">
    <source>
        <dbReference type="EMBL" id="SVP94499.1"/>
    </source>
</evidence>